<reference evidence="1" key="2">
    <citation type="submission" date="2022-06" db="UniProtKB">
        <authorList>
            <consortium name="EnsemblMetazoa"/>
        </authorList>
    </citation>
    <scope>IDENTIFICATION</scope>
    <source>
        <strain evidence="1">DF5081</strain>
    </source>
</reference>
<reference evidence="2" key="1">
    <citation type="submission" date="2010-08" db="EMBL/GenBank/DDBJ databases">
        <authorList>
            <consortium name="Caenorhabditis japonica Sequencing Consortium"/>
            <person name="Wilson R.K."/>
        </authorList>
    </citation>
    <scope>NUCLEOTIDE SEQUENCE [LARGE SCALE GENOMIC DNA]</scope>
    <source>
        <strain evidence="2">DF5081</strain>
    </source>
</reference>
<evidence type="ECO:0000313" key="2">
    <source>
        <dbReference type="Proteomes" id="UP000005237"/>
    </source>
</evidence>
<protein>
    <submittedName>
        <fullName evidence="1">Uncharacterized protein</fullName>
    </submittedName>
</protein>
<proteinExistence type="predicted"/>
<organism evidence="1 2">
    <name type="scientific">Caenorhabditis japonica</name>
    <dbReference type="NCBI Taxonomy" id="281687"/>
    <lineage>
        <taxon>Eukaryota</taxon>
        <taxon>Metazoa</taxon>
        <taxon>Ecdysozoa</taxon>
        <taxon>Nematoda</taxon>
        <taxon>Chromadorea</taxon>
        <taxon>Rhabditida</taxon>
        <taxon>Rhabditina</taxon>
        <taxon>Rhabditomorpha</taxon>
        <taxon>Rhabditoidea</taxon>
        <taxon>Rhabditidae</taxon>
        <taxon>Peloderinae</taxon>
        <taxon>Caenorhabditis</taxon>
    </lineage>
</organism>
<accession>A0A8R1IZ54</accession>
<dbReference type="Proteomes" id="UP000005237">
    <property type="component" value="Unassembled WGS sequence"/>
</dbReference>
<sequence length="92" mass="9975">MISEIVLYIGFLSTVIFEPSSRYFLSKETSELTRLSSASGFGMLSLCDGALVGLLELFAVESGGGIPVGVRKTSEIVWCFRFASYPTMEACC</sequence>
<dbReference type="AlphaFoldDB" id="A0A8R1IZ54"/>
<name>A0A8R1IZ54_CAEJA</name>
<dbReference type="EnsemblMetazoa" id="CJA41217.1">
    <property type="protein sequence ID" value="CJA41217.1"/>
    <property type="gene ID" value="WBGene00217065"/>
</dbReference>
<evidence type="ECO:0000313" key="1">
    <source>
        <dbReference type="EnsemblMetazoa" id="CJA41217.1"/>
    </source>
</evidence>
<keyword evidence="2" id="KW-1185">Reference proteome</keyword>